<feature type="compositionally biased region" description="Polar residues" evidence="1">
    <location>
        <begin position="229"/>
        <end position="238"/>
    </location>
</feature>
<proteinExistence type="predicted"/>
<protein>
    <recommendedName>
        <fullName evidence="4">Lipoprotein</fullName>
    </recommendedName>
</protein>
<evidence type="ECO:0000313" key="3">
    <source>
        <dbReference type="Proteomes" id="UP001432166"/>
    </source>
</evidence>
<accession>A0ABZ1JJF3</accession>
<feature type="compositionally biased region" description="Basic and acidic residues" evidence="1">
    <location>
        <begin position="211"/>
        <end position="222"/>
    </location>
</feature>
<dbReference type="EMBL" id="CP108133">
    <property type="protein sequence ID" value="WTP49890.1"/>
    <property type="molecule type" value="Genomic_DNA"/>
</dbReference>
<reference evidence="2" key="1">
    <citation type="submission" date="2022-10" db="EMBL/GenBank/DDBJ databases">
        <title>The complete genomes of actinobacterial strains from the NBC collection.</title>
        <authorList>
            <person name="Joergensen T.S."/>
            <person name="Alvarez Arevalo M."/>
            <person name="Sterndorff E.B."/>
            <person name="Faurdal D."/>
            <person name="Vuksanovic O."/>
            <person name="Mourched A.-S."/>
            <person name="Charusanti P."/>
            <person name="Shaw S."/>
            <person name="Blin K."/>
            <person name="Weber T."/>
        </authorList>
    </citation>
    <scope>NUCLEOTIDE SEQUENCE</scope>
    <source>
        <strain evidence="2">NBC_00189</strain>
    </source>
</reference>
<dbReference type="Proteomes" id="UP001432166">
    <property type="component" value="Chromosome"/>
</dbReference>
<evidence type="ECO:0008006" key="4">
    <source>
        <dbReference type="Google" id="ProtNLM"/>
    </source>
</evidence>
<name>A0ABZ1JJF3_9ACTN</name>
<gene>
    <name evidence="2" type="ORF">OG288_17195</name>
</gene>
<evidence type="ECO:0000313" key="2">
    <source>
        <dbReference type="EMBL" id="WTP49890.1"/>
    </source>
</evidence>
<feature type="region of interest" description="Disordered" evidence="1">
    <location>
        <begin position="134"/>
        <end position="169"/>
    </location>
</feature>
<feature type="region of interest" description="Disordered" evidence="1">
    <location>
        <begin position="196"/>
        <end position="238"/>
    </location>
</feature>
<dbReference type="RefSeq" id="WP_328937772.1">
    <property type="nucleotide sequence ID" value="NZ_CP108133.1"/>
</dbReference>
<organism evidence="2 3">
    <name type="scientific">Streptomyces tauricus</name>
    <dbReference type="NCBI Taxonomy" id="68274"/>
    <lineage>
        <taxon>Bacteria</taxon>
        <taxon>Bacillati</taxon>
        <taxon>Actinomycetota</taxon>
        <taxon>Actinomycetes</taxon>
        <taxon>Kitasatosporales</taxon>
        <taxon>Streptomycetaceae</taxon>
        <taxon>Streptomyces</taxon>
        <taxon>Streptomyces aurantiacus group</taxon>
    </lineage>
</organism>
<keyword evidence="3" id="KW-1185">Reference proteome</keyword>
<evidence type="ECO:0000256" key="1">
    <source>
        <dbReference type="SAM" id="MobiDB-lite"/>
    </source>
</evidence>
<sequence>MPVQDTRDTPGIRASGATRSTGAALAARSTGTALAARAAHAVRLALVLPLLAVVLAGCGIRATEVPTDFGPAPSRVPCALTGPDIGTQSSRGILVQVFLVCSSQLAPVDRTVRIEAGPAETDRVRAAQALLDELSESPSDAEKQANYSTTVPKGLTVAGPRRTDPGDALRLSTAPAELTPYALAQIICTFSDSEAASDDGTVTLGGPGTDASRRYECTEAVRTRPGTETPPSTRTDRT</sequence>